<protein>
    <submittedName>
        <fullName evidence="2">Uncharacterized protein</fullName>
    </submittedName>
</protein>
<proteinExistence type="predicted"/>
<sequence>MLKQYKSLKPIACQDQAHHRYSRRNMSYHWDVTEQRPYTRHTHIERASPPPESYQHAWEFLNPLMEVACPTHIQAMIDHLDGLKEDSPILLTQNIGEATEVLNDALKDARRDIRRAISSNVSQWIAQYNEANPSWTIIVIPSFGYKCLSIDRQGNTFTAEVSLNYLLSISGVAMGPTMTCRQSVLVTVYRIGRGTSQASSGFTDRGSSGSSGPSHPESLLHGVSDYGPVECDKNHYAIVYSSPIERYKSDGTSDGPILLRQACIHRSKSTVVTIRYLWRILFKVPKIGRFERQKGKNLCNHNKHATFIASPPYARSEKLPTAVTMTENLVNAITKMNTTTSNDKIRTGSEKSSGQRWSARVDDEQRVVTQTGDPIQQDFVKLTAKQFDGLSPKLEAFCSDMGSTATFDGLRARYTEGFNDRREAWIDELDTVISRLRNIQDNDRSFLSQWRLGFDTVGEKTCQLSIQATELRLYWIRESPTPSIRAEYSVVVTFLKERPGSSGSLKKGHSRSVKEVFSYSDLPGHGDLKSTYACEWPMNLLNFGEVLSYARAPPRSMPFDTDRSTNMSQTVEMDGSSCTSLIPKTVDNSSLMTGPSQVDAPLSARGRDRNNNVSCLSHETGSSG</sequence>
<evidence type="ECO:0000313" key="3">
    <source>
        <dbReference type="Proteomes" id="UP000812966"/>
    </source>
</evidence>
<feature type="compositionally biased region" description="Polar residues" evidence="1">
    <location>
        <begin position="586"/>
        <end position="596"/>
    </location>
</feature>
<gene>
    <name evidence="2" type="ORF">FFLO_04618</name>
</gene>
<name>A0A8K0NM61_9TREE</name>
<dbReference type="EMBL" id="JABELV010000101">
    <property type="protein sequence ID" value="KAG7531007.1"/>
    <property type="molecule type" value="Genomic_DNA"/>
</dbReference>
<feature type="region of interest" description="Disordered" evidence="1">
    <location>
        <begin position="341"/>
        <end position="360"/>
    </location>
</feature>
<reference evidence="2" key="1">
    <citation type="submission" date="2020-04" db="EMBL/GenBank/DDBJ databases">
        <title>Analysis of mating type loci in Filobasidium floriforme.</title>
        <authorList>
            <person name="Nowrousian M."/>
        </authorList>
    </citation>
    <scope>NUCLEOTIDE SEQUENCE</scope>
    <source>
        <strain evidence="2">CBS 6242</strain>
    </source>
</reference>
<keyword evidence="3" id="KW-1185">Reference proteome</keyword>
<feature type="region of interest" description="Disordered" evidence="1">
    <location>
        <begin position="586"/>
        <end position="624"/>
    </location>
</feature>
<accession>A0A8K0NM61</accession>
<evidence type="ECO:0000313" key="2">
    <source>
        <dbReference type="EMBL" id="KAG7531007.1"/>
    </source>
</evidence>
<organism evidence="2 3">
    <name type="scientific">Filobasidium floriforme</name>
    <dbReference type="NCBI Taxonomy" id="5210"/>
    <lineage>
        <taxon>Eukaryota</taxon>
        <taxon>Fungi</taxon>
        <taxon>Dikarya</taxon>
        <taxon>Basidiomycota</taxon>
        <taxon>Agaricomycotina</taxon>
        <taxon>Tremellomycetes</taxon>
        <taxon>Filobasidiales</taxon>
        <taxon>Filobasidiaceae</taxon>
        <taxon>Filobasidium</taxon>
    </lineage>
</organism>
<dbReference type="AlphaFoldDB" id="A0A8K0NM61"/>
<feature type="region of interest" description="Disordered" evidence="1">
    <location>
        <begin position="197"/>
        <end position="217"/>
    </location>
</feature>
<dbReference type="Proteomes" id="UP000812966">
    <property type="component" value="Unassembled WGS sequence"/>
</dbReference>
<feature type="compositionally biased region" description="Polar residues" evidence="1">
    <location>
        <begin position="197"/>
        <end position="206"/>
    </location>
</feature>
<evidence type="ECO:0000256" key="1">
    <source>
        <dbReference type="SAM" id="MobiDB-lite"/>
    </source>
</evidence>
<feature type="compositionally biased region" description="Polar residues" evidence="1">
    <location>
        <begin position="611"/>
        <end position="624"/>
    </location>
</feature>
<feature type="compositionally biased region" description="Low complexity" evidence="1">
    <location>
        <begin position="207"/>
        <end position="217"/>
    </location>
</feature>
<comment type="caution">
    <text evidence="2">The sequence shown here is derived from an EMBL/GenBank/DDBJ whole genome shotgun (WGS) entry which is preliminary data.</text>
</comment>